<reference evidence="12" key="1">
    <citation type="submission" date="2017-09" db="EMBL/GenBank/DDBJ databases">
        <title>Depth-based differentiation of microbial function through sediment-hosted aquifers and enrichment of novel symbionts in the deep terrestrial subsurface.</title>
        <authorList>
            <person name="Probst A.J."/>
            <person name="Ladd B."/>
            <person name="Jarett J.K."/>
            <person name="Geller-Mcgrath D.E."/>
            <person name="Sieber C.M.K."/>
            <person name="Emerson J.B."/>
            <person name="Anantharaman K."/>
            <person name="Thomas B.C."/>
            <person name="Malmstrom R."/>
            <person name="Stieglmeier M."/>
            <person name="Klingl A."/>
            <person name="Woyke T."/>
            <person name="Ryan C.M."/>
            <person name="Banfield J.F."/>
        </authorList>
    </citation>
    <scope>NUCLEOTIDE SEQUENCE [LARGE SCALE GENOMIC DNA]</scope>
</reference>
<keyword evidence="5 7" id="KW-0472">Membrane</keyword>
<dbReference type="Proteomes" id="UP000231263">
    <property type="component" value="Unassembled WGS sequence"/>
</dbReference>
<dbReference type="GO" id="GO:0016020">
    <property type="term" value="C:membrane"/>
    <property type="evidence" value="ECO:0007669"/>
    <property type="project" value="UniProtKB-SubCell"/>
</dbReference>
<proteinExistence type="predicted"/>
<dbReference type="PROSITE" id="PS51371">
    <property type="entry name" value="CBS"/>
    <property type="match status" value="1"/>
</dbReference>
<dbReference type="InterPro" id="IPR044751">
    <property type="entry name" value="Ion_transp-like_CBS"/>
</dbReference>
<dbReference type="SUPFAM" id="SSF54631">
    <property type="entry name" value="CBS-domain pair"/>
    <property type="match status" value="1"/>
</dbReference>
<keyword evidence="2 7" id="KW-0812">Transmembrane</keyword>
<dbReference type="EMBL" id="PFWT01000009">
    <property type="protein sequence ID" value="PJA46512.1"/>
    <property type="molecule type" value="Genomic_DNA"/>
</dbReference>
<dbReference type="PANTHER" id="PTHR12064:SF94">
    <property type="entry name" value="UNEXTENDED PROTEIN"/>
    <property type="match status" value="1"/>
</dbReference>
<dbReference type="InterPro" id="IPR045095">
    <property type="entry name" value="ACDP"/>
</dbReference>
<dbReference type="AlphaFoldDB" id="A0A2M7XF84"/>
<dbReference type="Pfam" id="PF00571">
    <property type="entry name" value="CBS"/>
    <property type="match status" value="1"/>
</dbReference>
<protein>
    <recommendedName>
        <fullName evidence="13">HlyC/CorC family transporter</fullName>
    </recommendedName>
</protein>
<evidence type="ECO:0000256" key="6">
    <source>
        <dbReference type="PROSITE-ProRule" id="PRU00703"/>
    </source>
</evidence>
<evidence type="ECO:0000256" key="2">
    <source>
        <dbReference type="ARBA" id="ARBA00022692"/>
    </source>
</evidence>
<feature type="transmembrane region" description="Helical" evidence="8">
    <location>
        <begin position="81"/>
        <end position="103"/>
    </location>
</feature>
<evidence type="ECO:0000256" key="4">
    <source>
        <dbReference type="ARBA" id="ARBA00022989"/>
    </source>
</evidence>
<dbReference type="GO" id="GO:0010960">
    <property type="term" value="P:magnesium ion homeostasis"/>
    <property type="evidence" value="ECO:0007669"/>
    <property type="project" value="InterPro"/>
</dbReference>
<feature type="transmembrane region" description="Helical" evidence="8">
    <location>
        <begin position="6"/>
        <end position="26"/>
    </location>
</feature>
<dbReference type="CDD" id="cd04590">
    <property type="entry name" value="CBS_pair_CorC_HlyC_assoc"/>
    <property type="match status" value="1"/>
</dbReference>
<dbReference type="PROSITE" id="PS51846">
    <property type="entry name" value="CNNM"/>
    <property type="match status" value="1"/>
</dbReference>
<feature type="transmembrane region" description="Helical" evidence="8">
    <location>
        <begin position="54"/>
        <end position="75"/>
    </location>
</feature>
<evidence type="ECO:0000256" key="7">
    <source>
        <dbReference type="PROSITE-ProRule" id="PRU01193"/>
    </source>
</evidence>
<evidence type="ECO:0000256" key="3">
    <source>
        <dbReference type="ARBA" id="ARBA00022737"/>
    </source>
</evidence>
<keyword evidence="6" id="KW-0129">CBS domain</keyword>
<evidence type="ECO:0008006" key="13">
    <source>
        <dbReference type="Google" id="ProtNLM"/>
    </source>
</evidence>
<sequence length="335" mass="37287">MEYVITLLLIGFSALFSGLTLGLMGLDVHELKRKAKLGDKNAIKIYPIRKHGNLLLATLLLGNVGVNSALSVFLGSIATGVVAGIVATALIFLFGEIIPQAVISRHALKFGAQTTWLVWIFLALLFPLTYPIAWVLNKMLGSEMPTIYSKHELIEFIEEHEDSVESNIDADEERILKGALTFSDRRVEEVMTPASVAMMLDQNQKFTTTLIIKLRKTGHSRFPVYNGQQNNIVGLLYIKNLVGREIIGKHVGELMNNTVYSVSSKSKLDDVLNAFINTRNHMFVAIDEFKNVEGVITVEDILEEIVGQEIMDESDRVADLRKMAKNKKSNLKTAL</sequence>
<comment type="caution">
    <text evidence="11">The sequence shown here is derived from an EMBL/GenBank/DDBJ whole genome shotgun (WGS) entry which is preliminary data.</text>
</comment>
<evidence type="ECO:0000313" key="12">
    <source>
        <dbReference type="Proteomes" id="UP000231263"/>
    </source>
</evidence>
<evidence type="ECO:0000259" key="10">
    <source>
        <dbReference type="PROSITE" id="PS51846"/>
    </source>
</evidence>
<organism evidence="11 12">
    <name type="scientific">Candidatus Uhrbacteria bacterium CG_4_9_14_3_um_filter_41_35</name>
    <dbReference type="NCBI Taxonomy" id="1975034"/>
    <lineage>
        <taxon>Bacteria</taxon>
        <taxon>Candidatus Uhriibacteriota</taxon>
    </lineage>
</organism>
<keyword evidence="3" id="KW-0677">Repeat</keyword>
<dbReference type="InterPro" id="IPR000644">
    <property type="entry name" value="CBS_dom"/>
</dbReference>
<evidence type="ECO:0000256" key="1">
    <source>
        <dbReference type="ARBA" id="ARBA00004141"/>
    </source>
</evidence>
<evidence type="ECO:0000259" key="9">
    <source>
        <dbReference type="PROSITE" id="PS51371"/>
    </source>
</evidence>
<name>A0A2M7XF84_9BACT</name>
<accession>A0A2M7XF84</accession>
<feature type="domain" description="CNNM transmembrane" evidence="10">
    <location>
        <begin position="1"/>
        <end position="172"/>
    </location>
</feature>
<evidence type="ECO:0000313" key="11">
    <source>
        <dbReference type="EMBL" id="PJA46512.1"/>
    </source>
</evidence>
<dbReference type="PANTHER" id="PTHR12064">
    <property type="entry name" value="METAL TRANSPORTER CNNM"/>
    <property type="match status" value="1"/>
</dbReference>
<dbReference type="InterPro" id="IPR002550">
    <property type="entry name" value="CNNM"/>
</dbReference>
<dbReference type="InterPro" id="IPR046342">
    <property type="entry name" value="CBS_dom_sf"/>
</dbReference>
<evidence type="ECO:0000256" key="5">
    <source>
        <dbReference type="ARBA" id="ARBA00023136"/>
    </source>
</evidence>
<evidence type="ECO:0000256" key="8">
    <source>
        <dbReference type="SAM" id="Phobius"/>
    </source>
</evidence>
<dbReference type="Gene3D" id="3.10.580.10">
    <property type="entry name" value="CBS-domain"/>
    <property type="match status" value="1"/>
</dbReference>
<keyword evidence="4 7" id="KW-1133">Transmembrane helix</keyword>
<dbReference type="Pfam" id="PF01595">
    <property type="entry name" value="CNNM"/>
    <property type="match status" value="1"/>
</dbReference>
<feature type="domain" description="CBS" evidence="9">
    <location>
        <begin position="255"/>
        <end position="313"/>
    </location>
</feature>
<comment type="subcellular location">
    <subcellularLocation>
        <location evidence="1">Membrane</location>
        <topology evidence="1">Multi-pass membrane protein</topology>
    </subcellularLocation>
</comment>
<gene>
    <name evidence="11" type="ORF">CO173_01980</name>
</gene>
<feature type="transmembrane region" description="Helical" evidence="8">
    <location>
        <begin position="115"/>
        <end position="136"/>
    </location>
</feature>